<feature type="domain" description="FlgD/Vpr Ig-like" evidence="1">
    <location>
        <begin position="748"/>
        <end position="799"/>
    </location>
</feature>
<dbReference type="SUPFAM" id="SSF101898">
    <property type="entry name" value="NHL repeat"/>
    <property type="match status" value="1"/>
</dbReference>
<name>A0ABX5XRT8_9BACT</name>
<dbReference type="InterPro" id="IPR011042">
    <property type="entry name" value="6-blade_b-propeller_TolB-like"/>
</dbReference>
<gene>
    <name evidence="2" type="ORF">TBK1r_36720</name>
</gene>
<keyword evidence="2" id="KW-0969">Cilium</keyword>
<organism evidence="2 3">
    <name type="scientific">Stieleria magnilauensis</name>
    <dbReference type="NCBI Taxonomy" id="2527963"/>
    <lineage>
        <taxon>Bacteria</taxon>
        <taxon>Pseudomonadati</taxon>
        <taxon>Planctomycetota</taxon>
        <taxon>Planctomycetia</taxon>
        <taxon>Pirellulales</taxon>
        <taxon>Pirellulaceae</taxon>
        <taxon>Stieleria</taxon>
    </lineage>
</organism>
<reference evidence="2 3" key="1">
    <citation type="submission" date="2019-02" db="EMBL/GenBank/DDBJ databases">
        <title>Deep-cultivation of Planctomycetes and their phenomic and genomic characterization uncovers novel biology.</title>
        <authorList>
            <person name="Wiegand S."/>
            <person name="Jogler M."/>
            <person name="Boedeker C."/>
            <person name="Pinto D."/>
            <person name="Vollmers J."/>
            <person name="Rivas-Marin E."/>
            <person name="Kohn T."/>
            <person name="Peeters S.H."/>
            <person name="Heuer A."/>
            <person name="Rast P."/>
            <person name="Oberbeckmann S."/>
            <person name="Bunk B."/>
            <person name="Jeske O."/>
            <person name="Meyerdierks A."/>
            <person name="Storesund J.E."/>
            <person name="Kallscheuer N."/>
            <person name="Luecker S."/>
            <person name="Lage O.M."/>
            <person name="Pohl T."/>
            <person name="Merkel B.J."/>
            <person name="Hornburger P."/>
            <person name="Mueller R.-W."/>
            <person name="Bruemmer F."/>
            <person name="Labrenz M."/>
            <person name="Spormann A.M."/>
            <person name="Op den Camp H."/>
            <person name="Overmann J."/>
            <person name="Amann R."/>
            <person name="Jetten M.S.M."/>
            <person name="Mascher T."/>
            <person name="Medema M.H."/>
            <person name="Devos D.P."/>
            <person name="Kaster A.-K."/>
            <person name="Ovreas L."/>
            <person name="Rohde M."/>
            <person name="Galperin M.Y."/>
            <person name="Jogler C."/>
        </authorList>
    </citation>
    <scope>NUCLEOTIDE SEQUENCE [LARGE SCALE GENOMIC DNA]</scope>
    <source>
        <strain evidence="2 3">TBK1r</strain>
    </source>
</reference>
<proteinExistence type="predicted"/>
<evidence type="ECO:0000313" key="3">
    <source>
        <dbReference type="Proteomes" id="UP000318081"/>
    </source>
</evidence>
<dbReference type="SUPFAM" id="SSF49344">
    <property type="entry name" value="CBD9-like"/>
    <property type="match status" value="1"/>
</dbReference>
<keyword evidence="2" id="KW-0966">Cell projection</keyword>
<dbReference type="Gene3D" id="2.120.10.30">
    <property type="entry name" value="TolB, C-terminal domain"/>
    <property type="match status" value="1"/>
</dbReference>
<sequence length="1778" mass="193756">MKTIRVVLTSSILLMVAAVQPPDRATAEELVFAGVLGNSGESGPSLVTFADQPAAGMGPVIDDDAAIWERGGSTQLNRYALDGRLLASYPLPESTDRNDQLTRAGDVLLMRIRNALYSLPLDAAPGSMPQRLDVKADMISSNALEGRVVVFDKHQDQLFWFDPSTDARTNIANPGSDLFALHVGDNGTVYGFDGKQVQAWRDGVVVAGFPTGFRGERPQQIGRHWYAHGWHGTIHRMNERFEPEPGVVLGGASGSFIGYLPESADLTNGRGLVHVRDDVYAVSGLAGVVQLLRWNDVEQRFELARRIGALANLTGVALDERGNIWTPRGSWRWDDTCEVPHTVGDKETDVHAQPVVLNGQTLCLVKKHYNDVQLAIGACIDDSGWSRLESRRATDLELAESVSGAVAIPHDNGFSLLVVQQGGQAVEVGLTADGRQRSKPEPVVIEGLKSCTSLAWFDDRLIVADGGTVIAYQRDGDKRWTEASRIAEYEAEAYVHSDGRRLAVCDSAGGTLRLFDAGLSEVAIQNRLGSPTHVAVSGDRVVVYEAGRQRLVKLRLAERAAEPGAQRGAERGAEQVVRHAEALTIHPAETQLHTDADFQDFSRPAGLPFAVAITPDRRGLAVSVRTRAESEPEIRMGIANAKQTFALIGEAGWQAVQANDGTAAAEQTQMPTRWQLGFRLPAGDWSAFRFAAAVETPRQRERFGFQDHRAIHAPFSDDPADWAPFDLEDYREGVSGRRQEIRIAFQQPSNGKATVVIEDESGRRVRNLVAGRSFSGGRQTLVWDGLDDQGKLVPPGSYRWRGITHPGIEPVYRMNFANGGEDTTASWGPNHSTFHHAATNGNLVFFAAPVTEGGWALVALDADGNFVQGYEHLHGYGIGHDAIAVDDKYLYCAQDGFTWGGTKGVDLGSDNWTATWKLTLVRYDIESGKIAEFPGNRRALEIDSMQVGPGSNHSNLDEFNLGGLAIKDGKLYVGSRDKQAVLVLDAATGDRLESLPLSGVRHLTAGSEIYAATDQGVVRLRDGKTLVPSAKIVPGLESEPQLSGITVAPNGDLLVSDANSHQIHRFNAEGSLVATIGAPGGPYKGAYDPKRMVHPAGLVFGPAGKLWVTEKRWNPKRVLAWDAASTSQVVYEKFGMPHYGGDGSGFDPENPRRWIGLGCFWDVDVEQGSARPTHIVSLQEGHFGNYEPHSYLFFREAGRTFVCARGKISLISEVLPDGTLHDIVAVSDTHHFAYGCQWDPPQAYIDAFYAKWPEKRAQEKPGTKGDGKPWSQRGMGVLWVDRNGDGQTQPNEFDFCGDNLALGGGSWGHLQTSLTLYLPLADGQQVSIVAIRPRGFSPNGVPNYPTLDEAIAEATPIDLTPGYKRNGVPTVRDRFGRFIFNSDPEMNAYQTAVDGSAVKSLGPPSEPRASLWSFPNQWSNVHGSHDAPLPEPGVMQGTLGILGLASLDDQSDVFFLNGNHGRCFLLTSDGLYLDEAFVDVRVSYQNNEYRLGGEIFGGSFGRSETDGRYFVQIGHGPYRIYELTGLSDITRISGSIDVSKEQILAAQRQNLRRAADGQAAKKVDVPGTLQWDKSGKFRVQLDLDVDATHLHLHFRVEDRSPWINNGRDWTKLFATGDSVDLQIATDPQLSPKRSGPGEGDKRLMIAPLDGQPIAVLYEHRKRGGKNPVEFTSPWRGEKVDNVRRLPAAAIEAKTSGGGYEVKVSVLLSDLGLHPQAGQTYRADFGVTYGDAEGTDTNLRSYWSNKSTGLVDDIPGEIMLSPNLWGEVRFETGASPASR</sequence>
<keyword evidence="2" id="KW-0282">Flagellum</keyword>
<evidence type="ECO:0000313" key="2">
    <source>
        <dbReference type="EMBL" id="QDV84720.1"/>
    </source>
</evidence>
<dbReference type="Gene3D" id="2.60.40.1190">
    <property type="match status" value="1"/>
</dbReference>
<dbReference type="InterPro" id="IPR025965">
    <property type="entry name" value="FlgD/Vpr_Ig-like"/>
</dbReference>
<dbReference type="SUPFAM" id="SSF63829">
    <property type="entry name" value="Calcium-dependent phosphotriesterase"/>
    <property type="match status" value="1"/>
</dbReference>
<dbReference type="Proteomes" id="UP000318081">
    <property type="component" value="Chromosome"/>
</dbReference>
<evidence type="ECO:0000259" key="1">
    <source>
        <dbReference type="Pfam" id="PF13860"/>
    </source>
</evidence>
<accession>A0ABX5XRT8</accession>
<keyword evidence="3" id="KW-1185">Reference proteome</keyword>
<dbReference type="EMBL" id="CP036432">
    <property type="protein sequence ID" value="QDV84720.1"/>
    <property type="molecule type" value="Genomic_DNA"/>
</dbReference>
<protein>
    <submittedName>
        <fullName evidence="2">Flagellar basal body rod modification protein</fullName>
    </submittedName>
</protein>
<dbReference type="Pfam" id="PF13860">
    <property type="entry name" value="FlgD_ig"/>
    <property type="match status" value="1"/>
</dbReference>
<dbReference type="Gene3D" id="2.60.40.4070">
    <property type="match status" value="1"/>
</dbReference>